<keyword evidence="2" id="KW-1185">Reference proteome</keyword>
<dbReference type="AlphaFoldDB" id="A0A482XMA5"/>
<name>A0A482XMA5_LAOST</name>
<comment type="caution">
    <text evidence="1">The sequence shown here is derived from an EMBL/GenBank/DDBJ whole genome shotgun (WGS) entry which is preliminary data.</text>
</comment>
<organism evidence="1 2">
    <name type="scientific">Laodelphax striatellus</name>
    <name type="common">Small brown planthopper</name>
    <name type="synonym">Delphax striatella</name>
    <dbReference type="NCBI Taxonomy" id="195883"/>
    <lineage>
        <taxon>Eukaryota</taxon>
        <taxon>Metazoa</taxon>
        <taxon>Ecdysozoa</taxon>
        <taxon>Arthropoda</taxon>
        <taxon>Hexapoda</taxon>
        <taxon>Insecta</taxon>
        <taxon>Pterygota</taxon>
        <taxon>Neoptera</taxon>
        <taxon>Paraneoptera</taxon>
        <taxon>Hemiptera</taxon>
        <taxon>Auchenorrhyncha</taxon>
        <taxon>Fulgoroidea</taxon>
        <taxon>Delphacidae</taxon>
        <taxon>Criomorphinae</taxon>
        <taxon>Laodelphax</taxon>
    </lineage>
</organism>
<dbReference type="GO" id="GO:0005509">
    <property type="term" value="F:calcium ion binding"/>
    <property type="evidence" value="ECO:0007669"/>
    <property type="project" value="InterPro"/>
</dbReference>
<dbReference type="GO" id="GO:0016020">
    <property type="term" value="C:membrane"/>
    <property type="evidence" value="ECO:0007669"/>
    <property type="project" value="InterPro"/>
</dbReference>
<evidence type="ECO:0000313" key="1">
    <source>
        <dbReference type="EMBL" id="RZF46814.1"/>
    </source>
</evidence>
<dbReference type="EMBL" id="QKKF02005673">
    <property type="protein sequence ID" value="RZF46814.1"/>
    <property type="molecule type" value="Genomic_DNA"/>
</dbReference>
<evidence type="ECO:0008006" key="3">
    <source>
        <dbReference type="Google" id="ProtNLM"/>
    </source>
</evidence>
<protein>
    <recommendedName>
        <fullName evidence="3">Cadherin domain-containing protein</fullName>
    </recommendedName>
</protein>
<dbReference type="InterPro" id="IPR015919">
    <property type="entry name" value="Cadherin-like_sf"/>
</dbReference>
<dbReference type="InParanoid" id="A0A482XMA5"/>
<evidence type="ECO:0000313" key="2">
    <source>
        <dbReference type="Proteomes" id="UP000291343"/>
    </source>
</evidence>
<reference evidence="1 2" key="1">
    <citation type="journal article" date="2017" name="Gigascience">
        <title>Genome sequence of the small brown planthopper, Laodelphax striatellus.</title>
        <authorList>
            <person name="Zhu J."/>
            <person name="Jiang F."/>
            <person name="Wang X."/>
            <person name="Yang P."/>
            <person name="Bao Y."/>
            <person name="Zhao W."/>
            <person name="Wang W."/>
            <person name="Lu H."/>
            <person name="Wang Q."/>
            <person name="Cui N."/>
            <person name="Li J."/>
            <person name="Chen X."/>
            <person name="Luo L."/>
            <person name="Yu J."/>
            <person name="Kang L."/>
            <person name="Cui F."/>
        </authorList>
    </citation>
    <scope>NUCLEOTIDE SEQUENCE [LARGE SCALE GENOMIC DNA]</scope>
    <source>
        <strain evidence="1">Lst14</strain>
    </source>
</reference>
<dbReference type="Proteomes" id="UP000291343">
    <property type="component" value="Unassembled WGS sequence"/>
</dbReference>
<sequence length="85" mass="9794">MTVFHFDPHKSSVTIRGKLRFSELQHEPRIYFAAPSGVLVARLRAFHLDNPAYKITYRLRGDTVPDNDAQYFQISLDSGNLTTKR</sequence>
<accession>A0A482XMA5</accession>
<gene>
    <name evidence="1" type="ORF">LSTR_LSTR012037</name>
</gene>
<proteinExistence type="predicted"/>
<dbReference type="SUPFAM" id="SSF49313">
    <property type="entry name" value="Cadherin-like"/>
    <property type="match status" value="1"/>
</dbReference>